<protein>
    <recommendedName>
        <fullName evidence="4">ZF-HD dimerization-type domain-containing protein</fullName>
    </recommendedName>
</protein>
<dbReference type="InterPro" id="IPR006456">
    <property type="entry name" value="ZF_HD_homeobox_Cys/His_dimer"/>
</dbReference>
<keyword evidence="6" id="KW-1185">Reference proteome</keyword>
<dbReference type="AlphaFoldDB" id="A0ABD3SJX4"/>
<evidence type="ECO:0000313" key="6">
    <source>
        <dbReference type="Proteomes" id="UP001634393"/>
    </source>
</evidence>
<evidence type="ECO:0000256" key="2">
    <source>
        <dbReference type="ARBA" id="ARBA00022771"/>
    </source>
</evidence>
<evidence type="ECO:0000256" key="3">
    <source>
        <dbReference type="ARBA" id="ARBA00022833"/>
    </source>
</evidence>
<gene>
    <name evidence="5" type="ORF">ACJIZ3_020631</name>
</gene>
<name>A0ABD3SJX4_9LAMI</name>
<evidence type="ECO:0000313" key="5">
    <source>
        <dbReference type="EMBL" id="KAL3824602.1"/>
    </source>
</evidence>
<feature type="domain" description="ZF-HD dimerization-type" evidence="4">
    <location>
        <begin position="29"/>
        <end position="71"/>
    </location>
</feature>
<reference evidence="5 6" key="1">
    <citation type="submission" date="2024-12" db="EMBL/GenBank/DDBJ databases">
        <title>The unique morphological basis and parallel evolutionary history of personate flowers in Penstemon.</title>
        <authorList>
            <person name="Depatie T.H."/>
            <person name="Wessinger C.A."/>
        </authorList>
    </citation>
    <scope>NUCLEOTIDE SEQUENCE [LARGE SCALE GENOMIC DNA]</scope>
    <source>
        <strain evidence="5">WTNN_2</strain>
        <tissue evidence="5">Leaf</tissue>
    </source>
</reference>
<keyword evidence="1" id="KW-0479">Metal-binding</keyword>
<sequence length="117" mass="13576">MKLNIYRKINHTTIQGRLVSENGRPEGVYEKCCKIHANLGDKTYGCQEFIWKSSNLECAICGCHSNFHRKVVERAPVRYTTEVVCMDGCKEYMHYGIFLENICAACNRHKSFHRNEV</sequence>
<keyword evidence="2" id="KW-0863">Zinc-finger</keyword>
<organism evidence="5 6">
    <name type="scientific">Penstemon smallii</name>
    <dbReference type="NCBI Taxonomy" id="265156"/>
    <lineage>
        <taxon>Eukaryota</taxon>
        <taxon>Viridiplantae</taxon>
        <taxon>Streptophyta</taxon>
        <taxon>Embryophyta</taxon>
        <taxon>Tracheophyta</taxon>
        <taxon>Spermatophyta</taxon>
        <taxon>Magnoliopsida</taxon>
        <taxon>eudicotyledons</taxon>
        <taxon>Gunneridae</taxon>
        <taxon>Pentapetalae</taxon>
        <taxon>asterids</taxon>
        <taxon>lamiids</taxon>
        <taxon>Lamiales</taxon>
        <taxon>Plantaginaceae</taxon>
        <taxon>Cheloneae</taxon>
        <taxon>Penstemon</taxon>
    </lineage>
</organism>
<dbReference type="PANTHER" id="PTHR31948">
    <property type="entry name" value="ZINC-FINGER HOMEODOMAIN PROTEIN 2"/>
    <property type="match status" value="1"/>
</dbReference>
<proteinExistence type="predicted"/>
<dbReference type="Proteomes" id="UP001634393">
    <property type="component" value="Unassembled WGS sequence"/>
</dbReference>
<dbReference type="GO" id="GO:0008270">
    <property type="term" value="F:zinc ion binding"/>
    <property type="evidence" value="ECO:0007669"/>
    <property type="project" value="UniProtKB-KW"/>
</dbReference>
<dbReference type="PANTHER" id="PTHR31948:SF148">
    <property type="entry name" value="MINI ZINC FINGER PROTEIN 3"/>
    <property type="match status" value="1"/>
</dbReference>
<dbReference type="PROSITE" id="PS51523">
    <property type="entry name" value="ZF_HD_DIMER"/>
    <property type="match status" value="1"/>
</dbReference>
<accession>A0ABD3SJX4</accession>
<keyword evidence="3" id="KW-0862">Zinc</keyword>
<evidence type="ECO:0000259" key="4">
    <source>
        <dbReference type="PROSITE" id="PS51523"/>
    </source>
</evidence>
<comment type="caution">
    <text evidence="5">The sequence shown here is derived from an EMBL/GenBank/DDBJ whole genome shotgun (WGS) entry which is preliminary data.</text>
</comment>
<dbReference type="EMBL" id="JBJXBP010000006">
    <property type="protein sequence ID" value="KAL3824602.1"/>
    <property type="molecule type" value="Genomic_DNA"/>
</dbReference>
<evidence type="ECO:0000256" key="1">
    <source>
        <dbReference type="ARBA" id="ARBA00022723"/>
    </source>
</evidence>
<dbReference type="Pfam" id="PF04770">
    <property type="entry name" value="ZF-HD_dimer"/>
    <property type="match status" value="1"/>
</dbReference>